<dbReference type="Proteomes" id="UP000198253">
    <property type="component" value="Chromosome I"/>
</dbReference>
<dbReference type="GO" id="GO:0016491">
    <property type="term" value="F:oxidoreductase activity"/>
    <property type="evidence" value="ECO:0007669"/>
    <property type="project" value="UniProtKB-KW"/>
</dbReference>
<sequence length="289" mass="31675">MRIVVRRGVPYVEPLKGETLADCGPRQTVTLLRRYGHLIFRGFAPGETEFGEFIEQFGHCADLPDAQLDQFHPYQPDAIWSLRHAPGRTADPEQVIDGVQLLAGLTGRWATFARGNAIRFDRLRSPEQCRRALRGHGRAAIEQRLARLRGIQYEFRADGSLFISFVTPMVCRTPAGADTIGQVALRAVLESEPGSLRLADGRPMPAELAEHLRDRAGAACRTVGAAVGDLTVLDNHRMVRRSGFPGLVARQCDNMLGSFPPRAASPLDAAVKWLLGNESGAGHLRPVTV</sequence>
<evidence type="ECO:0000256" key="1">
    <source>
        <dbReference type="ARBA" id="ARBA00023002"/>
    </source>
</evidence>
<proteinExistence type="predicted"/>
<accession>A0A1C5A4X4</accession>
<evidence type="ECO:0000313" key="3">
    <source>
        <dbReference type="Proteomes" id="UP000198253"/>
    </source>
</evidence>
<dbReference type="OrthoDB" id="9769888at2"/>
<dbReference type="RefSeq" id="WP_143740471.1">
    <property type="nucleotide sequence ID" value="NZ_LT607413.1"/>
</dbReference>
<name>A0A1C5A4X4_MICEC</name>
<protein>
    <submittedName>
        <fullName evidence="2">Uncharacterized protein</fullName>
    </submittedName>
</protein>
<keyword evidence="3" id="KW-1185">Reference proteome</keyword>
<organism evidence="2 3">
    <name type="scientific">Micromonospora echinospora</name>
    <name type="common">Micromonospora purpurea</name>
    <dbReference type="NCBI Taxonomy" id="1877"/>
    <lineage>
        <taxon>Bacteria</taxon>
        <taxon>Bacillati</taxon>
        <taxon>Actinomycetota</taxon>
        <taxon>Actinomycetes</taxon>
        <taxon>Micromonosporales</taxon>
        <taxon>Micromonosporaceae</taxon>
        <taxon>Micromonospora</taxon>
    </lineage>
</organism>
<dbReference type="SUPFAM" id="SSF51197">
    <property type="entry name" value="Clavaminate synthase-like"/>
    <property type="match status" value="1"/>
</dbReference>
<dbReference type="EMBL" id="LT607413">
    <property type="protein sequence ID" value="SCF40248.1"/>
    <property type="molecule type" value="Genomic_DNA"/>
</dbReference>
<dbReference type="Gene3D" id="3.60.130.10">
    <property type="entry name" value="Clavaminate synthase-like"/>
    <property type="match status" value="1"/>
</dbReference>
<keyword evidence="1" id="KW-0560">Oxidoreductase</keyword>
<dbReference type="AlphaFoldDB" id="A0A1C5A4X4"/>
<evidence type="ECO:0000313" key="2">
    <source>
        <dbReference type="EMBL" id="SCF40248.1"/>
    </source>
</evidence>
<dbReference type="InParanoid" id="A0A1C5A4X4"/>
<gene>
    <name evidence="2" type="ORF">GA0070618_6312</name>
</gene>
<reference evidence="3" key="1">
    <citation type="submission" date="2016-06" db="EMBL/GenBank/DDBJ databases">
        <authorList>
            <person name="Varghese N."/>
            <person name="Submissions Spin"/>
        </authorList>
    </citation>
    <scope>NUCLEOTIDE SEQUENCE [LARGE SCALE GENOMIC DNA]</scope>
    <source>
        <strain evidence="3">DSM 43816</strain>
    </source>
</reference>
<dbReference type="InterPro" id="IPR042098">
    <property type="entry name" value="TauD-like_sf"/>
</dbReference>